<reference evidence="3" key="1">
    <citation type="submission" date="2022-11" db="EMBL/GenBank/DDBJ databases">
        <authorList>
            <person name="Petersen C."/>
        </authorList>
    </citation>
    <scope>NUCLEOTIDE SEQUENCE</scope>
    <source>
        <strain evidence="3">IBT 19713</strain>
    </source>
</reference>
<dbReference type="AlphaFoldDB" id="A0A9W9PFU4"/>
<dbReference type="PANTHER" id="PTHR43275:SF2">
    <property type="entry name" value="DEHYDROGENASE, PUTATIVE (AFU_ORTHOLOGUE AFUA_1G04150)-RELATED"/>
    <property type="match status" value="1"/>
</dbReference>
<dbReference type="SMART" id="SM01329">
    <property type="entry name" value="Iso_dh"/>
    <property type="match status" value="1"/>
</dbReference>
<evidence type="ECO:0000256" key="1">
    <source>
        <dbReference type="ARBA" id="ARBA00007769"/>
    </source>
</evidence>
<organism evidence="3 4">
    <name type="scientific">Penicillium chermesinum</name>
    <dbReference type="NCBI Taxonomy" id="63820"/>
    <lineage>
        <taxon>Eukaryota</taxon>
        <taxon>Fungi</taxon>
        <taxon>Dikarya</taxon>
        <taxon>Ascomycota</taxon>
        <taxon>Pezizomycotina</taxon>
        <taxon>Eurotiomycetes</taxon>
        <taxon>Eurotiomycetidae</taxon>
        <taxon>Eurotiales</taxon>
        <taxon>Aspergillaceae</taxon>
        <taxon>Penicillium</taxon>
    </lineage>
</organism>
<accession>A0A9W9PFU4</accession>
<dbReference type="GO" id="GO:0051287">
    <property type="term" value="F:NAD binding"/>
    <property type="evidence" value="ECO:0007669"/>
    <property type="project" value="InterPro"/>
</dbReference>
<dbReference type="InterPro" id="IPR050501">
    <property type="entry name" value="ICDH/IPMDH"/>
</dbReference>
<dbReference type="PANTHER" id="PTHR43275">
    <property type="entry name" value="D-MALATE DEHYDROGENASE [DECARBOXYLATING]"/>
    <property type="match status" value="1"/>
</dbReference>
<feature type="domain" description="Isopropylmalate dehydrogenase-like" evidence="2">
    <location>
        <begin position="6"/>
        <end position="348"/>
    </location>
</feature>
<evidence type="ECO:0000313" key="3">
    <source>
        <dbReference type="EMBL" id="KAJ5246046.1"/>
    </source>
</evidence>
<gene>
    <name evidence="3" type="ORF">N7468_001029</name>
</gene>
<dbReference type="GeneID" id="83197629"/>
<name>A0A9W9PFU4_9EURO</name>
<dbReference type="GO" id="GO:0016616">
    <property type="term" value="F:oxidoreductase activity, acting on the CH-OH group of donors, NAD or NADP as acceptor"/>
    <property type="evidence" value="ECO:0007669"/>
    <property type="project" value="InterPro"/>
</dbReference>
<keyword evidence="4" id="KW-1185">Reference proteome</keyword>
<dbReference type="Pfam" id="PF00180">
    <property type="entry name" value="Iso_dh"/>
    <property type="match status" value="1"/>
</dbReference>
<protein>
    <submittedName>
        <fullName evidence="3">Tartrate dehydrogenase</fullName>
    </submittedName>
</protein>
<sequence>MTKSYRIASIPGDGIGPEVVSATIQVVEKLAKTLGTFDIDFTHIPWGTNYYKQHGKYVSEDALDHLRQFDAGLFGAVGDPDVPDHISLWGLLLAIRGPLQLYANVRPVRTFPGTKCPLNTAPEGIDWVLVRENSEGEYSGQGGRSHIGQQWEAATEVAMFTRVGIERIMRFAFETAQARPRKHLTVVTKSNSMRNGMVLWDEIAALVAKDFPDVTWDKMLVDAMTVRMVWKPQSLDTIVGANLHMDILSDLAAGLAGSIGVAPSSNLDPTRKNPSLFEPVHGSAFDITGKGVANPVATFWSAAEMLTWVGEKDASDKLMRAVENVCAAGVLTPDLGGSANTQEVVDAVCAEIERLYK</sequence>
<dbReference type="NCBIfam" id="TIGR02089">
    <property type="entry name" value="TTC"/>
    <property type="match status" value="1"/>
</dbReference>
<evidence type="ECO:0000313" key="4">
    <source>
        <dbReference type="Proteomes" id="UP001150941"/>
    </source>
</evidence>
<comment type="caution">
    <text evidence="3">The sequence shown here is derived from an EMBL/GenBank/DDBJ whole genome shotgun (WGS) entry which is preliminary data.</text>
</comment>
<dbReference type="Proteomes" id="UP001150941">
    <property type="component" value="Unassembled WGS sequence"/>
</dbReference>
<dbReference type="SUPFAM" id="SSF53659">
    <property type="entry name" value="Isocitrate/Isopropylmalate dehydrogenase-like"/>
    <property type="match status" value="1"/>
</dbReference>
<dbReference type="OrthoDB" id="10261637at2759"/>
<evidence type="ECO:0000259" key="2">
    <source>
        <dbReference type="SMART" id="SM01329"/>
    </source>
</evidence>
<proteinExistence type="inferred from homology"/>
<dbReference type="RefSeq" id="XP_058333467.1">
    <property type="nucleotide sequence ID" value="XM_058470326.1"/>
</dbReference>
<comment type="similarity">
    <text evidence="1">Belongs to the isocitrate and isopropylmalate dehydrogenases family.</text>
</comment>
<dbReference type="InterPro" id="IPR011829">
    <property type="entry name" value="TTC_DH"/>
</dbReference>
<dbReference type="Gene3D" id="3.40.718.10">
    <property type="entry name" value="Isopropylmalate Dehydrogenase"/>
    <property type="match status" value="1"/>
</dbReference>
<reference evidence="3" key="2">
    <citation type="journal article" date="2023" name="IMA Fungus">
        <title>Comparative genomic study of the Penicillium genus elucidates a diverse pangenome and 15 lateral gene transfer events.</title>
        <authorList>
            <person name="Petersen C."/>
            <person name="Sorensen T."/>
            <person name="Nielsen M.R."/>
            <person name="Sondergaard T.E."/>
            <person name="Sorensen J.L."/>
            <person name="Fitzpatrick D.A."/>
            <person name="Frisvad J.C."/>
            <person name="Nielsen K.L."/>
        </authorList>
    </citation>
    <scope>NUCLEOTIDE SEQUENCE</scope>
    <source>
        <strain evidence="3">IBT 19713</strain>
    </source>
</reference>
<dbReference type="EMBL" id="JAPQKS010000002">
    <property type="protein sequence ID" value="KAJ5246046.1"/>
    <property type="molecule type" value="Genomic_DNA"/>
</dbReference>
<dbReference type="InterPro" id="IPR024084">
    <property type="entry name" value="IsoPropMal-DH-like_dom"/>
</dbReference>